<evidence type="ECO:0000313" key="1">
    <source>
        <dbReference type="EMBL" id="KAA6411502.1"/>
    </source>
</evidence>
<dbReference type="EMBL" id="VXIT01000007">
    <property type="protein sequence ID" value="KAA6411502.1"/>
    <property type="molecule type" value="Genomic_DNA"/>
</dbReference>
<gene>
    <name evidence="1" type="ORF">FRX48_04782</name>
</gene>
<comment type="caution">
    <text evidence="1">The sequence shown here is derived from an EMBL/GenBank/DDBJ whole genome shotgun (WGS) entry which is preliminary data.</text>
</comment>
<sequence length="286" mass="32539">MEQKQHTYAPEANLNGLCTIECFHTLRIPLYPPTGHLMIQPMASFFDKISTQFDANKFVFVPKKGGDTAGSESVVTHFLAPIRELGILHHNVRLKPIPNVGPEFLFARFALAIFRLSERFLRIGVDRNLLGMDGVSKMVLANDCKKLIAWTRNQSPTKKSKRTLGADDSDLIDTEVGQRNHKRSRHDQSFRSSGIETVRCSSAGTDAVTALEEEPQTPQLQRSQTRALQEEWLKSERQRSDPENTWAQEQAWVESVWDGKTLMGPQEATRFYEFYGMESQEMVSHQ</sequence>
<organism evidence="1 2">
    <name type="scientific">Lasallia pustulata</name>
    <dbReference type="NCBI Taxonomy" id="136370"/>
    <lineage>
        <taxon>Eukaryota</taxon>
        <taxon>Fungi</taxon>
        <taxon>Dikarya</taxon>
        <taxon>Ascomycota</taxon>
        <taxon>Pezizomycotina</taxon>
        <taxon>Lecanoromycetes</taxon>
        <taxon>OSLEUM clade</taxon>
        <taxon>Umbilicariomycetidae</taxon>
        <taxon>Umbilicariales</taxon>
        <taxon>Umbilicariaceae</taxon>
        <taxon>Lasallia</taxon>
    </lineage>
</organism>
<dbReference type="OrthoDB" id="2142759at2759"/>
<reference evidence="1 2" key="1">
    <citation type="submission" date="2019-09" db="EMBL/GenBank/DDBJ databases">
        <title>The hologenome of the rock-dwelling lichen Lasallia pustulata.</title>
        <authorList>
            <person name="Greshake Tzovaras B."/>
            <person name="Segers F."/>
            <person name="Bicker A."/>
            <person name="Dal Grande F."/>
            <person name="Otte J."/>
            <person name="Hankeln T."/>
            <person name="Schmitt I."/>
            <person name="Ebersberger I."/>
        </authorList>
    </citation>
    <scope>NUCLEOTIDE SEQUENCE [LARGE SCALE GENOMIC DNA]</scope>
    <source>
        <strain evidence="1">A1-1</strain>
    </source>
</reference>
<dbReference type="AlphaFoldDB" id="A0A5M8PR30"/>
<accession>A0A5M8PR30</accession>
<evidence type="ECO:0000313" key="2">
    <source>
        <dbReference type="Proteomes" id="UP000324767"/>
    </source>
</evidence>
<dbReference type="Proteomes" id="UP000324767">
    <property type="component" value="Unassembled WGS sequence"/>
</dbReference>
<proteinExistence type="predicted"/>
<name>A0A5M8PR30_9LECA</name>
<protein>
    <submittedName>
        <fullName evidence="1">Uncharacterized protein</fullName>
    </submittedName>
</protein>